<organism evidence="6 7">
    <name type="scientific">Ziziphus jujuba var. spinosa</name>
    <dbReference type="NCBI Taxonomy" id="714518"/>
    <lineage>
        <taxon>Eukaryota</taxon>
        <taxon>Viridiplantae</taxon>
        <taxon>Streptophyta</taxon>
        <taxon>Embryophyta</taxon>
        <taxon>Tracheophyta</taxon>
        <taxon>Spermatophyta</taxon>
        <taxon>Magnoliopsida</taxon>
        <taxon>eudicotyledons</taxon>
        <taxon>Gunneridae</taxon>
        <taxon>Pentapetalae</taxon>
        <taxon>rosids</taxon>
        <taxon>fabids</taxon>
        <taxon>Rosales</taxon>
        <taxon>Rhamnaceae</taxon>
        <taxon>Paliureae</taxon>
        <taxon>Ziziphus</taxon>
    </lineage>
</organism>
<feature type="domain" description="NADH-quinone oxidoreductase subunit D" evidence="5">
    <location>
        <begin position="44"/>
        <end position="119"/>
    </location>
</feature>
<dbReference type="GO" id="GO:0051287">
    <property type="term" value="F:NAD binding"/>
    <property type="evidence" value="ECO:0007669"/>
    <property type="project" value="InterPro"/>
</dbReference>
<evidence type="ECO:0000259" key="5">
    <source>
        <dbReference type="Pfam" id="PF00346"/>
    </source>
</evidence>
<evidence type="ECO:0000256" key="3">
    <source>
        <dbReference type="ARBA" id="ARBA00023027"/>
    </source>
</evidence>
<comment type="caution">
    <text evidence="6">The sequence shown here is derived from an EMBL/GenBank/DDBJ whole genome shotgun (WGS) entry which is preliminary data.</text>
</comment>
<dbReference type="Proteomes" id="UP000813462">
    <property type="component" value="Unassembled WGS sequence"/>
</dbReference>
<evidence type="ECO:0000256" key="2">
    <source>
        <dbReference type="ARBA" id="ARBA00022967"/>
    </source>
</evidence>
<keyword evidence="3" id="KW-0520">NAD</keyword>
<reference evidence="6" key="1">
    <citation type="journal article" date="2021" name="Front. Plant Sci.">
        <title>Chromosome-Scale Genome Assembly for Chinese Sour Jujube and Insights Into Its Genome Evolution and Domestication Signature.</title>
        <authorList>
            <person name="Shen L.-Y."/>
            <person name="Luo H."/>
            <person name="Wang X.-L."/>
            <person name="Wang X.-M."/>
            <person name="Qiu X.-J."/>
            <person name="Liu H."/>
            <person name="Zhou S.-S."/>
            <person name="Jia K.-H."/>
            <person name="Nie S."/>
            <person name="Bao Y.-T."/>
            <person name="Zhang R.-G."/>
            <person name="Yun Q.-Z."/>
            <person name="Chai Y.-H."/>
            <person name="Lu J.-Y."/>
            <person name="Li Y."/>
            <person name="Zhao S.-W."/>
            <person name="Mao J.-F."/>
            <person name="Jia S.-G."/>
            <person name="Mao Y.-M."/>
        </authorList>
    </citation>
    <scope>NUCLEOTIDE SEQUENCE</scope>
    <source>
        <strain evidence="6">AT0</strain>
        <tissue evidence="6">Leaf</tissue>
    </source>
</reference>
<dbReference type="GO" id="GO:0048038">
    <property type="term" value="F:quinone binding"/>
    <property type="evidence" value="ECO:0007669"/>
    <property type="project" value="InterPro"/>
</dbReference>
<name>A0A978VE38_ZIZJJ</name>
<evidence type="ECO:0000256" key="1">
    <source>
        <dbReference type="ARBA" id="ARBA00005769"/>
    </source>
</evidence>
<dbReference type="InterPro" id="IPR022885">
    <property type="entry name" value="NDH1_su_D/H"/>
</dbReference>
<dbReference type="PANTHER" id="PTHR11993">
    <property type="entry name" value="NADH-UBIQUINONE OXIDOREDUCTASE 49 KDA SUBUNIT"/>
    <property type="match status" value="1"/>
</dbReference>
<proteinExistence type="inferred from homology"/>
<dbReference type="InterPro" id="IPR029014">
    <property type="entry name" value="NiFe-Hase_large"/>
</dbReference>
<dbReference type="AlphaFoldDB" id="A0A978VE38"/>
<protein>
    <recommendedName>
        <fullName evidence="5">NADH-quinone oxidoreductase subunit D domain-containing protein</fullName>
    </recommendedName>
</protein>
<dbReference type="SUPFAM" id="SSF56762">
    <property type="entry name" value="HydB/Nqo4-like"/>
    <property type="match status" value="1"/>
</dbReference>
<dbReference type="EMBL" id="JAEACU010000005">
    <property type="protein sequence ID" value="KAH7528627.1"/>
    <property type="molecule type" value="Genomic_DNA"/>
</dbReference>
<feature type="region of interest" description="Disordered" evidence="4">
    <location>
        <begin position="1"/>
        <end position="24"/>
    </location>
</feature>
<gene>
    <name evidence="6" type="ORF">FEM48_Zijuj05G0092200</name>
</gene>
<dbReference type="GO" id="GO:0005739">
    <property type="term" value="C:mitochondrion"/>
    <property type="evidence" value="ECO:0007669"/>
    <property type="project" value="GOC"/>
</dbReference>
<dbReference type="Gene3D" id="1.10.645.10">
    <property type="entry name" value="Cytochrome-c3 Hydrogenase, chain B"/>
    <property type="match status" value="1"/>
</dbReference>
<dbReference type="GO" id="GO:0016651">
    <property type="term" value="F:oxidoreductase activity, acting on NAD(P)H"/>
    <property type="evidence" value="ECO:0007669"/>
    <property type="project" value="InterPro"/>
</dbReference>
<dbReference type="Pfam" id="PF00346">
    <property type="entry name" value="Complex1_49kDa"/>
    <property type="match status" value="1"/>
</dbReference>
<evidence type="ECO:0000256" key="4">
    <source>
        <dbReference type="SAM" id="MobiDB-lite"/>
    </source>
</evidence>
<dbReference type="InterPro" id="IPR001135">
    <property type="entry name" value="NADH_Q_OxRdtase_suD"/>
</dbReference>
<keyword evidence="2" id="KW-1278">Translocase</keyword>
<evidence type="ECO:0000313" key="6">
    <source>
        <dbReference type="EMBL" id="KAH7528627.1"/>
    </source>
</evidence>
<dbReference type="PANTHER" id="PTHR11993:SF10">
    <property type="entry name" value="NADH DEHYDROGENASE [UBIQUINONE] IRON-SULFUR PROTEIN 2, MITOCHONDRIAL"/>
    <property type="match status" value="1"/>
</dbReference>
<comment type="similarity">
    <text evidence="1">Belongs to the complex I 49 kDa subunit family.</text>
</comment>
<evidence type="ECO:0000313" key="7">
    <source>
        <dbReference type="Proteomes" id="UP000813462"/>
    </source>
</evidence>
<accession>A0A978VE38</accession>
<dbReference type="GO" id="GO:0006120">
    <property type="term" value="P:mitochondrial electron transport, NADH to ubiquinone"/>
    <property type="evidence" value="ECO:0007669"/>
    <property type="project" value="TreeGrafter"/>
</dbReference>
<sequence length="386" mass="44195">MHRTHPLLGNEKGKHSMSQERGESLSSRAKSVVIENRIFMVLILGASTSFLWAFEEREKLLEFYERVSGARMHASFISLGAVAQDLPLGLCRDIDSSTQQFTSHIDELEEMSTDNQVVRYEDIDSNMGEVPIRQQRFRPTLLKHAYYKGRATHLRMVLVLRTVNGRLWLLGSSEPHEFTGVEHEMWVEEASKSEGQAIGHVTYTELVVDWGFSLIKADPLDFLLSKIWFNRNQFPFGRIQFPFGSQSLTNKDYPLESAKILKSQFQFRKEDLLRVEPSTCNMVGFGSDSDEELNFPVVSDLVFKSLRLLNLKLQRRWGFLELPGTKELLALHVRKVRILSKGMPQGIAKKVGLVLLQLRKQLTTYSLLESNALCAFLLNALLFEEK</sequence>
<feature type="compositionally biased region" description="Basic and acidic residues" evidence="4">
    <location>
        <begin position="11"/>
        <end position="23"/>
    </location>
</feature>